<evidence type="ECO:0000313" key="1">
    <source>
        <dbReference type="EMBL" id="OIR25334.1"/>
    </source>
</evidence>
<reference evidence="2" key="1">
    <citation type="submission" date="2016-09" db="EMBL/GenBank/DDBJ databases">
        <title>Genome Sequence of Bathymodiolus thermophilus sulfur-oxidizing gill endosymbiont.</title>
        <authorList>
            <person name="Ponnudurai R."/>
            <person name="Kleiner M."/>
            <person name="Sayavedra L."/>
            <person name="Thuermer A."/>
            <person name="Felbeck H."/>
            <person name="Schlueter R."/>
            <person name="Schweder T."/>
            <person name="Markert S."/>
        </authorList>
    </citation>
    <scope>NUCLEOTIDE SEQUENCE [LARGE SCALE GENOMIC DNA]</scope>
    <source>
        <strain evidence="2">BAT/CrabSpa'14</strain>
    </source>
</reference>
<name>A0A1J5U924_9GAMM</name>
<comment type="caution">
    <text evidence="1">The sequence shown here is derived from an EMBL/GenBank/DDBJ whole genome shotgun (WGS) entry which is preliminary data.</text>
</comment>
<accession>A0A1J5U924</accession>
<dbReference type="OrthoDB" id="7230468at2"/>
<evidence type="ECO:0008006" key="3">
    <source>
        <dbReference type="Google" id="ProtNLM"/>
    </source>
</evidence>
<sequence length="175" mass="21046">MIRADDSVEINLYRIEEHSSPDAIRKLLLDTWIKEPKYIKYRYFVDVLENSNRVYLERPGRLNKGCDFVIFIEDDNLFKNGNDKPPSHKYVTEDLKLKKQSLTADEWHDFFKAIDTIFQCSSYDDTLQYTQNLPIFGKSYELILKLIRWFFIEQDITYWSGRGRKMFYEDVLKDV</sequence>
<gene>
    <name evidence="1" type="ORF">BGC33_06190</name>
</gene>
<dbReference type="RefSeq" id="WP_071563614.1">
    <property type="nucleotide sequence ID" value="NZ_MIQH01000348.1"/>
</dbReference>
<proteinExistence type="predicted"/>
<dbReference type="Proteomes" id="UP000182798">
    <property type="component" value="Unassembled WGS sequence"/>
</dbReference>
<organism evidence="1 2">
    <name type="scientific">Bathymodiolus thermophilus thioautotrophic gill symbiont</name>
    <dbReference type="NCBI Taxonomy" id="2360"/>
    <lineage>
        <taxon>Bacteria</taxon>
        <taxon>Pseudomonadati</taxon>
        <taxon>Pseudomonadota</taxon>
        <taxon>Gammaproteobacteria</taxon>
        <taxon>sulfur-oxidizing symbionts</taxon>
    </lineage>
</organism>
<evidence type="ECO:0000313" key="2">
    <source>
        <dbReference type="Proteomes" id="UP000182798"/>
    </source>
</evidence>
<dbReference type="AlphaFoldDB" id="A0A1J5U924"/>
<dbReference type="EMBL" id="MIQH01000348">
    <property type="protein sequence ID" value="OIR25334.1"/>
    <property type="molecule type" value="Genomic_DNA"/>
</dbReference>
<protein>
    <recommendedName>
        <fullName evidence="3">DNA adenine methylase</fullName>
    </recommendedName>
</protein>